<evidence type="ECO:0000256" key="1">
    <source>
        <dbReference type="SAM" id="MobiDB-lite"/>
    </source>
</evidence>
<evidence type="ECO:0000313" key="4">
    <source>
        <dbReference type="Proteomes" id="UP000320475"/>
    </source>
</evidence>
<protein>
    <submittedName>
        <fullName evidence="3">Uncharacterized protein</fullName>
    </submittedName>
</protein>
<name>A0A507DAH6_9FUNG</name>
<feature type="transmembrane region" description="Helical" evidence="2">
    <location>
        <begin position="120"/>
        <end position="141"/>
    </location>
</feature>
<accession>A0A507DAH6</accession>
<feature type="region of interest" description="Disordered" evidence="1">
    <location>
        <begin position="70"/>
        <end position="118"/>
    </location>
</feature>
<organism evidence="3 4">
    <name type="scientific">Synchytrium endobioticum</name>
    <dbReference type="NCBI Taxonomy" id="286115"/>
    <lineage>
        <taxon>Eukaryota</taxon>
        <taxon>Fungi</taxon>
        <taxon>Fungi incertae sedis</taxon>
        <taxon>Chytridiomycota</taxon>
        <taxon>Chytridiomycota incertae sedis</taxon>
        <taxon>Chytridiomycetes</taxon>
        <taxon>Synchytriales</taxon>
        <taxon>Synchytriaceae</taxon>
        <taxon>Synchytrium</taxon>
    </lineage>
</organism>
<sequence length="262" mass="28489">MYHLTRKRQGDKERQLVISLGNCQAVSVPQQLVRVEINMHRLWIVSVLFLVTILVPRSWAIQSHQLVKRSKNDEHHATVQGSQQHTGKDTSDDGAGGTATDVIRGTAEHPRKPSHMLRRLTCGPDGTLIAVAAFGLLFHMLTGDSIKSEFDLSLKALGLNLSVVLPLTLYVVGIALELRSELSRPFKVQPVPPERHGAAGADTRVVAVNVEARGKACQSVPRQEGVAPAKARTQIDATGAASRHRGHAYQLMGSNSGLFINN</sequence>
<reference evidence="3 4" key="1">
    <citation type="journal article" date="2019" name="Sci. Rep.">
        <title>Comparative genomics of chytrid fungi reveal insights into the obligate biotrophic and pathogenic lifestyle of Synchytrium endobioticum.</title>
        <authorList>
            <person name="van de Vossenberg B.T.L.H."/>
            <person name="Warris S."/>
            <person name="Nguyen H.D.T."/>
            <person name="van Gent-Pelzer M.P.E."/>
            <person name="Joly D.L."/>
            <person name="van de Geest H.C."/>
            <person name="Bonants P.J.M."/>
            <person name="Smith D.S."/>
            <person name="Levesque C.A."/>
            <person name="van der Lee T.A.J."/>
        </authorList>
    </citation>
    <scope>NUCLEOTIDE SEQUENCE [LARGE SCALE GENOMIC DNA]</scope>
    <source>
        <strain evidence="3 4">LEV6574</strain>
    </source>
</reference>
<feature type="transmembrane region" description="Helical" evidence="2">
    <location>
        <begin position="42"/>
        <end position="61"/>
    </location>
</feature>
<keyword evidence="2" id="KW-1133">Transmembrane helix</keyword>
<feature type="transmembrane region" description="Helical" evidence="2">
    <location>
        <begin position="161"/>
        <end position="178"/>
    </location>
</feature>
<evidence type="ECO:0000256" key="2">
    <source>
        <dbReference type="SAM" id="Phobius"/>
    </source>
</evidence>
<dbReference type="EMBL" id="QEAM01000047">
    <property type="protein sequence ID" value="TPX48689.1"/>
    <property type="molecule type" value="Genomic_DNA"/>
</dbReference>
<dbReference type="AlphaFoldDB" id="A0A507DAH6"/>
<keyword evidence="2" id="KW-0472">Membrane</keyword>
<evidence type="ECO:0000313" key="3">
    <source>
        <dbReference type="EMBL" id="TPX48689.1"/>
    </source>
</evidence>
<keyword evidence="2" id="KW-0812">Transmembrane</keyword>
<comment type="caution">
    <text evidence="3">The sequence shown here is derived from an EMBL/GenBank/DDBJ whole genome shotgun (WGS) entry which is preliminary data.</text>
</comment>
<proteinExistence type="predicted"/>
<dbReference type="Proteomes" id="UP000320475">
    <property type="component" value="Unassembled WGS sequence"/>
</dbReference>
<gene>
    <name evidence="3" type="ORF">SeLEV6574_g01877</name>
</gene>